<gene>
    <name evidence="2" type="ORF">MENT_LOCUS2999</name>
</gene>
<feature type="region of interest" description="Disordered" evidence="1">
    <location>
        <begin position="36"/>
        <end position="55"/>
    </location>
</feature>
<dbReference type="EMBL" id="CAJEWN010000009">
    <property type="protein sequence ID" value="CAD2130464.1"/>
    <property type="molecule type" value="Genomic_DNA"/>
</dbReference>
<feature type="compositionally biased region" description="Basic and acidic residues" evidence="1">
    <location>
        <begin position="45"/>
        <end position="55"/>
    </location>
</feature>
<sequence>MALSLWAYNRLVPRKLDETAIKLDRIIAHFQIPPLPSTVSTPHSQHHESPASKERKIETLEGGARLKSTQEVVVTIEIEED</sequence>
<reference evidence="2 3" key="1">
    <citation type="submission" date="2020-08" db="EMBL/GenBank/DDBJ databases">
        <authorList>
            <person name="Koutsovoulos G."/>
            <person name="Danchin GJ E."/>
        </authorList>
    </citation>
    <scope>NUCLEOTIDE SEQUENCE [LARGE SCALE GENOMIC DNA]</scope>
</reference>
<evidence type="ECO:0000313" key="3">
    <source>
        <dbReference type="Proteomes" id="UP000580250"/>
    </source>
</evidence>
<proteinExistence type="predicted"/>
<protein>
    <submittedName>
        <fullName evidence="2">Uncharacterized protein</fullName>
    </submittedName>
</protein>
<comment type="caution">
    <text evidence="2">The sequence shown here is derived from an EMBL/GenBank/DDBJ whole genome shotgun (WGS) entry which is preliminary data.</text>
</comment>
<dbReference type="AlphaFoldDB" id="A0A6V7TRZ3"/>
<name>A0A6V7TRZ3_MELEN</name>
<evidence type="ECO:0000313" key="2">
    <source>
        <dbReference type="EMBL" id="CAD2130464.1"/>
    </source>
</evidence>
<organism evidence="2 3">
    <name type="scientific">Meloidogyne enterolobii</name>
    <name type="common">Root-knot nematode worm</name>
    <name type="synonym">Meloidogyne mayaguensis</name>
    <dbReference type="NCBI Taxonomy" id="390850"/>
    <lineage>
        <taxon>Eukaryota</taxon>
        <taxon>Metazoa</taxon>
        <taxon>Ecdysozoa</taxon>
        <taxon>Nematoda</taxon>
        <taxon>Chromadorea</taxon>
        <taxon>Rhabditida</taxon>
        <taxon>Tylenchina</taxon>
        <taxon>Tylenchomorpha</taxon>
        <taxon>Tylenchoidea</taxon>
        <taxon>Meloidogynidae</taxon>
        <taxon>Meloidogyninae</taxon>
        <taxon>Meloidogyne</taxon>
    </lineage>
</organism>
<dbReference type="Proteomes" id="UP000580250">
    <property type="component" value="Unassembled WGS sequence"/>
</dbReference>
<evidence type="ECO:0000256" key="1">
    <source>
        <dbReference type="SAM" id="MobiDB-lite"/>
    </source>
</evidence>
<accession>A0A6V7TRZ3</accession>